<dbReference type="Proteomes" id="UP000615446">
    <property type="component" value="Unassembled WGS sequence"/>
</dbReference>
<evidence type="ECO:0000313" key="3">
    <source>
        <dbReference type="Proteomes" id="UP000247702"/>
    </source>
</evidence>
<gene>
    <name evidence="2" type="ORF">RCL2_001379400</name>
    <name evidence="1" type="ORF">RclHR1_07370005</name>
</gene>
<accession>A0A2Z6RWG2</accession>
<sequence length="125" mass="14435">MKKRFLLTKPAKKVEKLDSSPLVTINYDSRSSPSDHFHNIITNFLLDLITKNSPFFNSIVFSDSYGFDEFLEKYKDQQVSSSKLIEKVNTDDYYPQTAHFLACLLNILLLNNELMGILFLDSEIC</sequence>
<reference evidence="2" key="2">
    <citation type="submission" date="2019-10" db="EMBL/GenBank/DDBJ databases">
        <title>Conservation and host-specific expression of non-tandemly repeated heterogenous ribosome RNA gene in arbuscular mycorrhizal fungi.</title>
        <authorList>
            <person name="Maeda T."/>
            <person name="Kobayashi Y."/>
            <person name="Nakagawa T."/>
            <person name="Ezawa T."/>
            <person name="Yamaguchi K."/>
            <person name="Bino T."/>
            <person name="Nishimoto Y."/>
            <person name="Shigenobu S."/>
            <person name="Kawaguchi M."/>
        </authorList>
    </citation>
    <scope>NUCLEOTIDE SEQUENCE</scope>
    <source>
        <strain evidence="2">HR1</strain>
    </source>
</reference>
<comment type="caution">
    <text evidence="1">The sequence shown here is derived from an EMBL/GenBank/DDBJ whole genome shotgun (WGS) entry which is preliminary data.</text>
</comment>
<dbReference type="EMBL" id="BEXD01004134">
    <property type="protein sequence ID" value="GBC07296.1"/>
    <property type="molecule type" value="Genomic_DNA"/>
</dbReference>
<dbReference type="EMBL" id="BLAL01000162">
    <property type="protein sequence ID" value="GES86750.1"/>
    <property type="molecule type" value="Genomic_DNA"/>
</dbReference>
<evidence type="ECO:0000313" key="1">
    <source>
        <dbReference type="EMBL" id="GBC07296.1"/>
    </source>
</evidence>
<protein>
    <submittedName>
        <fullName evidence="1">Uncharacterized protein</fullName>
    </submittedName>
</protein>
<name>A0A2Z6RWG2_9GLOM</name>
<dbReference type="Proteomes" id="UP000247702">
    <property type="component" value="Unassembled WGS sequence"/>
</dbReference>
<organism evidence="1 3">
    <name type="scientific">Rhizophagus clarus</name>
    <dbReference type="NCBI Taxonomy" id="94130"/>
    <lineage>
        <taxon>Eukaryota</taxon>
        <taxon>Fungi</taxon>
        <taxon>Fungi incertae sedis</taxon>
        <taxon>Mucoromycota</taxon>
        <taxon>Glomeromycotina</taxon>
        <taxon>Glomeromycetes</taxon>
        <taxon>Glomerales</taxon>
        <taxon>Glomeraceae</taxon>
        <taxon>Rhizophagus</taxon>
    </lineage>
</organism>
<dbReference type="AlphaFoldDB" id="A0A2Z6RWG2"/>
<proteinExistence type="predicted"/>
<evidence type="ECO:0000313" key="2">
    <source>
        <dbReference type="EMBL" id="GES86750.1"/>
    </source>
</evidence>
<reference evidence="1 3" key="1">
    <citation type="submission" date="2017-11" db="EMBL/GenBank/DDBJ databases">
        <title>The genome of Rhizophagus clarus HR1 reveals common genetic basis of auxotrophy among arbuscular mycorrhizal fungi.</title>
        <authorList>
            <person name="Kobayashi Y."/>
        </authorList>
    </citation>
    <scope>NUCLEOTIDE SEQUENCE [LARGE SCALE GENOMIC DNA]</scope>
    <source>
        <strain evidence="1 3">HR1</strain>
    </source>
</reference>
<keyword evidence="3" id="KW-1185">Reference proteome</keyword>